<comment type="caution">
    <text evidence="1">The sequence shown here is derived from an EMBL/GenBank/DDBJ whole genome shotgun (WGS) entry which is preliminary data.</text>
</comment>
<keyword evidence="2" id="KW-1185">Reference proteome</keyword>
<dbReference type="Proteomes" id="UP001476807">
    <property type="component" value="Unassembled WGS sequence"/>
</dbReference>
<evidence type="ECO:0000313" key="2">
    <source>
        <dbReference type="Proteomes" id="UP001476807"/>
    </source>
</evidence>
<gene>
    <name evidence="1" type="ORF">ABS362_11785</name>
</gene>
<dbReference type="EMBL" id="JBEOKT010000009">
    <property type="protein sequence ID" value="MER2998227.1"/>
    <property type="molecule type" value="Genomic_DNA"/>
</dbReference>
<accession>A0ABV1RUZ9</accession>
<sequence length="109" mass="12698">MKDFDSAAWKADKNACKGDRARLAPEFEKIRNEMVEKKEYVVRNVLGKPDKENLLERSQRIYYYYIEAGDQCQDASKLSDANRLEVRINSLGKVSEVNYSHPEKLKKPE</sequence>
<organism evidence="1 2">
    <name type="scientific">Pontibacter populi</name>
    <dbReference type="NCBI Taxonomy" id="890055"/>
    <lineage>
        <taxon>Bacteria</taxon>
        <taxon>Pseudomonadati</taxon>
        <taxon>Bacteroidota</taxon>
        <taxon>Cytophagia</taxon>
        <taxon>Cytophagales</taxon>
        <taxon>Hymenobacteraceae</taxon>
        <taxon>Pontibacter</taxon>
    </lineage>
</organism>
<proteinExistence type="predicted"/>
<name>A0ABV1RUZ9_9BACT</name>
<reference evidence="1 2" key="1">
    <citation type="submission" date="2024-06" db="EMBL/GenBank/DDBJ databases">
        <title>Pontibacter populi HYL7-15.</title>
        <authorList>
            <person name="Kim M.K."/>
        </authorList>
    </citation>
    <scope>NUCLEOTIDE SEQUENCE [LARGE SCALE GENOMIC DNA]</scope>
    <source>
        <strain evidence="1 2">HYL7-15</strain>
    </source>
</reference>
<protein>
    <submittedName>
        <fullName evidence="1">Uncharacterized protein</fullName>
    </submittedName>
</protein>
<evidence type="ECO:0000313" key="1">
    <source>
        <dbReference type="EMBL" id="MER2998227.1"/>
    </source>
</evidence>